<evidence type="ECO:0000256" key="4">
    <source>
        <dbReference type="ARBA" id="ARBA00023004"/>
    </source>
</evidence>
<dbReference type="Gene3D" id="1.20.1440.230">
    <property type="entry name" value="NADH-ubiquinone oxidoreductase 51kDa subunit, iron-sulphur binding domain"/>
    <property type="match status" value="1"/>
</dbReference>
<keyword evidence="4" id="KW-0408">Iron</keyword>
<reference evidence="7 8" key="1">
    <citation type="submission" date="2023-08" db="EMBL/GenBank/DDBJ databases">
        <authorList>
            <person name="Folkvardsen B D."/>
            <person name="Norman A."/>
        </authorList>
    </citation>
    <scope>NUCLEOTIDE SEQUENCE [LARGE SCALE GENOMIC DNA]</scope>
    <source>
        <strain evidence="7 8">Mu0083</strain>
    </source>
</reference>
<evidence type="ECO:0000256" key="5">
    <source>
        <dbReference type="ARBA" id="ARBA00023014"/>
    </source>
</evidence>
<dbReference type="PANTHER" id="PTHR43578:SF3">
    <property type="entry name" value="NADH-QUINONE OXIDOREDUCTASE SUBUNIT F"/>
    <property type="match status" value="1"/>
</dbReference>
<dbReference type="SUPFAM" id="SSF142984">
    <property type="entry name" value="Nqo1 middle domain-like"/>
    <property type="match status" value="1"/>
</dbReference>
<dbReference type="PANTHER" id="PTHR43578">
    <property type="entry name" value="NADH-QUINONE OXIDOREDUCTASE SUBUNIT F"/>
    <property type="match status" value="1"/>
</dbReference>
<dbReference type="RefSeq" id="WP_308473930.1">
    <property type="nucleotide sequence ID" value="NZ_OY726394.1"/>
</dbReference>
<dbReference type="Proteomes" id="UP001190336">
    <property type="component" value="Chromosome"/>
</dbReference>
<dbReference type="SUPFAM" id="SSF140490">
    <property type="entry name" value="Nqo1C-terminal domain-like"/>
    <property type="match status" value="1"/>
</dbReference>
<keyword evidence="3" id="KW-0479">Metal-binding</keyword>
<keyword evidence="8" id="KW-1185">Reference proteome</keyword>
<evidence type="ECO:0000259" key="6">
    <source>
        <dbReference type="SMART" id="SM00928"/>
    </source>
</evidence>
<dbReference type="InterPro" id="IPR011538">
    <property type="entry name" value="Nuo51_FMN-bd"/>
</dbReference>
<evidence type="ECO:0000313" key="7">
    <source>
        <dbReference type="EMBL" id="CAJ1503606.1"/>
    </source>
</evidence>
<protein>
    <submittedName>
        <fullName evidence="7">NADH-ubiquinone oxidoreductase-F iron-sulfur binding region domain-containing protein</fullName>
    </submittedName>
</protein>
<gene>
    <name evidence="7" type="ORF">MU0083_003227</name>
</gene>
<evidence type="ECO:0000256" key="3">
    <source>
        <dbReference type="ARBA" id="ARBA00022723"/>
    </source>
</evidence>
<proteinExistence type="inferred from homology"/>
<evidence type="ECO:0000313" key="8">
    <source>
        <dbReference type="Proteomes" id="UP001190336"/>
    </source>
</evidence>
<dbReference type="Gene3D" id="3.40.50.11540">
    <property type="entry name" value="NADH-ubiquinone oxidoreductase 51kDa subunit"/>
    <property type="match status" value="1"/>
</dbReference>
<feature type="domain" description="NADH-ubiquinone oxidoreductase 51kDa subunit iron-sulphur binding" evidence="6">
    <location>
        <begin position="322"/>
        <end position="367"/>
    </location>
</feature>
<organism evidence="7 8">
    <name type="scientific">[Mycobacterium] kokjensenii</name>
    <dbReference type="NCBI Taxonomy" id="3064287"/>
    <lineage>
        <taxon>Bacteria</taxon>
        <taxon>Bacillati</taxon>
        <taxon>Actinomycetota</taxon>
        <taxon>Actinomycetes</taxon>
        <taxon>Mycobacteriales</taxon>
        <taxon>Mycobacteriaceae</taxon>
        <taxon>Mycolicibacter</taxon>
    </lineage>
</organism>
<keyword evidence="5" id="KW-0411">Iron-sulfur</keyword>
<dbReference type="Pfam" id="PF01512">
    <property type="entry name" value="Complex1_51K"/>
    <property type="match status" value="1"/>
</dbReference>
<dbReference type="SUPFAM" id="SSF142019">
    <property type="entry name" value="Nqo1 FMN-binding domain-like"/>
    <property type="match status" value="1"/>
</dbReference>
<name>A0ABM9LRR2_9MYCO</name>
<dbReference type="InterPro" id="IPR019575">
    <property type="entry name" value="Nuop51_4Fe4S-bd"/>
</dbReference>
<dbReference type="SMART" id="SM00928">
    <property type="entry name" value="NADH_4Fe-4S"/>
    <property type="match status" value="1"/>
</dbReference>
<dbReference type="InterPro" id="IPR037207">
    <property type="entry name" value="Nuop51_4Fe4S-bd_sf"/>
</dbReference>
<accession>A0ABM9LRR2</accession>
<dbReference type="Gene3D" id="3.10.20.600">
    <property type="match status" value="1"/>
</dbReference>
<comment type="similarity">
    <text evidence="1">Belongs to the complex I 51 kDa subunit family.</text>
</comment>
<dbReference type="EMBL" id="OY726394">
    <property type="protein sequence ID" value="CAJ1503606.1"/>
    <property type="molecule type" value="Genomic_DNA"/>
</dbReference>
<evidence type="ECO:0000256" key="2">
    <source>
        <dbReference type="ARBA" id="ARBA00022485"/>
    </source>
</evidence>
<dbReference type="Pfam" id="PF10589">
    <property type="entry name" value="NADH_4Fe-4S"/>
    <property type="match status" value="1"/>
</dbReference>
<keyword evidence="2" id="KW-0004">4Fe-4S</keyword>
<evidence type="ECO:0000256" key="1">
    <source>
        <dbReference type="ARBA" id="ARBA00007523"/>
    </source>
</evidence>
<sequence length="432" mass="44646">MSTSTDPDTGLAVTVWPGLTPRLLRTEPGPEDLEQYRDAGGYRASDDPAALLDAVDRAGLVGRGGAAFPLATKLRTVRAAHLAGRDTVLVANGEEGEPASIKDRWLLRNRPHLVLDGLRLAARVIGAAHAHVYVSDAAAAAAVQHALHEPGTALDGVTVSVFKVTPGYVAGEETAAVRAINGGPAKPTDKPPRPFESGVGGLPTMISNVETLANLPYIHAHGADRYRSVGTDSSPGTFLATVNAAGMPTGLYELPFGVGLADLLTAHGVSPERVRGVLMGGYFAGLFNPDVLVLSLDHETLRDAGTGLGCGALSVLIDECPVAVAASVLSYFDRENAGQCGSCFNGTAAMAAATGALRDGIATAEDLARLQRWSVVLRGRGACGTLDGATNVAGSIVAQFPDEVTRHLDNACPDCATAAYTAQRPFEVESIA</sequence>
<dbReference type="InterPro" id="IPR037225">
    <property type="entry name" value="Nuo51_FMN-bd_sf"/>
</dbReference>